<reference evidence="7 8" key="1">
    <citation type="journal article" date="2019" name="Int. J. Syst. Evol. Microbiol.">
        <title>The Global Catalogue of Microorganisms (GCM) 10K type strain sequencing project: providing services to taxonomists for standard genome sequencing and annotation.</title>
        <authorList>
            <consortium name="The Broad Institute Genomics Platform"/>
            <consortium name="The Broad Institute Genome Sequencing Center for Infectious Disease"/>
            <person name="Wu L."/>
            <person name="Ma J."/>
        </authorList>
    </citation>
    <scope>NUCLEOTIDE SEQUENCE [LARGE SCALE GENOMIC DNA]</scope>
    <source>
        <strain evidence="7 8">JCM 14330</strain>
    </source>
</reference>
<evidence type="ECO:0000313" key="8">
    <source>
        <dbReference type="Proteomes" id="UP001501706"/>
    </source>
</evidence>
<sequence>MRNAPFLVGSLDATHDRTAFNCDSEPLNRYLREQVSQDVRRRVAACFVAMADGQRIAGYYTLASASLLLTDLPASVGKKLPRYPTVPAVRMGRLAVDQTFKGQGLGGALLADALDRAARSEVAAYALMVDAKDEAAAAFYRYHGFIALPDSPRTLFLPLATVRTSRS</sequence>
<dbReference type="InterPro" id="IPR000182">
    <property type="entry name" value="GNAT_dom"/>
</dbReference>
<keyword evidence="8" id="KW-1185">Reference proteome</keyword>
<evidence type="ECO:0000256" key="2">
    <source>
        <dbReference type="ARBA" id="ARBA00022649"/>
    </source>
</evidence>
<accession>A0ABN1BSE3</accession>
<dbReference type="InterPro" id="IPR016181">
    <property type="entry name" value="Acyl_CoA_acyltransferase"/>
</dbReference>
<dbReference type="Pfam" id="PF00583">
    <property type="entry name" value="Acetyltransf_1"/>
    <property type="match status" value="1"/>
</dbReference>
<dbReference type="PANTHER" id="PTHR36449:SF1">
    <property type="entry name" value="ACETYLTRANSFERASE"/>
    <property type="match status" value="1"/>
</dbReference>
<evidence type="ECO:0000259" key="6">
    <source>
        <dbReference type="PROSITE" id="PS51186"/>
    </source>
</evidence>
<evidence type="ECO:0000256" key="4">
    <source>
        <dbReference type="ARBA" id="ARBA00023315"/>
    </source>
</evidence>
<evidence type="ECO:0000256" key="5">
    <source>
        <dbReference type="ARBA" id="ARBA00049880"/>
    </source>
</evidence>
<feature type="domain" description="N-acetyltransferase" evidence="6">
    <location>
        <begin position="4"/>
        <end position="160"/>
    </location>
</feature>
<keyword evidence="1" id="KW-0678">Repressor</keyword>
<keyword evidence="4" id="KW-0012">Acyltransferase</keyword>
<dbReference type="Proteomes" id="UP001501706">
    <property type="component" value="Unassembled WGS sequence"/>
</dbReference>
<name>A0ABN1BSE3_9BURK</name>
<dbReference type="CDD" id="cd04301">
    <property type="entry name" value="NAT_SF"/>
    <property type="match status" value="1"/>
</dbReference>
<keyword evidence="2" id="KW-1277">Toxin-antitoxin system</keyword>
<organism evidence="7 8">
    <name type="scientific">Pigmentiphaga daeguensis</name>
    <dbReference type="NCBI Taxonomy" id="414049"/>
    <lineage>
        <taxon>Bacteria</taxon>
        <taxon>Pseudomonadati</taxon>
        <taxon>Pseudomonadota</taxon>
        <taxon>Betaproteobacteria</taxon>
        <taxon>Burkholderiales</taxon>
        <taxon>Alcaligenaceae</taxon>
        <taxon>Pigmentiphaga</taxon>
    </lineage>
</organism>
<evidence type="ECO:0000313" key="7">
    <source>
        <dbReference type="EMBL" id="GAA0504607.1"/>
    </source>
</evidence>
<evidence type="ECO:0000256" key="3">
    <source>
        <dbReference type="ARBA" id="ARBA00022679"/>
    </source>
</evidence>
<comment type="catalytic activity">
    <reaction evidence="5">
        <text>glycyl-tRNA(Gly) + acetyl-CoA = N-acetylglycyl-tRNA(Gly) + CoA + H(+)</text>
        <dbReference type="Rhea" id="RHEA:81867"/>
        <dbReference type="Rhea" id="RHEA-COMP:9683"/>
        <dbReference type="Rhea" id="RHEA-COMP:19766"/>
        <dbReference type="ChEBI" id="CHEBI:15378"/>
        <dbReference type="ChEBI" id="CHEBI:57287"/>
        <dbReference type="ChEBI" id="CHEBI:57288"/>
        <dbReference type="ChEBI" id="CHEBI:78522"/>
        <dbReference type="ChEBI" id="CHEBI:232036"/>
    </reaction>
</comment>
<dbReference type="PROSITE" id="PS51186">
    <property type="entry name" value="GNAT"/>
    <property type="match status" value="1"/>
</dbReference>
<proteinExistence type="predicted"/>
<dbReference type="Gene3D" id="3.40.630.30">
    <property type="match status" value="1"/>
</dbReference>
<evidence type="ECO:0000256" key="1">
    <source>
        <dbReference type="ARBA" id="ARBA00022491"/>
    </source>
</evidence>
<dbReference type="SUPFAM" id="SSF55729">
    <property type="entry name" value="Acyl-CoA N-acyltransferases (Nat)"/>
    <property type="match status" value="1"/>
</dbReference>
<keyword evidence="3" id="KW-0808">Transferase</keyword>
<dbReference type="RefSeq" id="WP_087836763.1">
    <property type="nucleotide sequence ID" value="NZ_BAAAEN010000006.1"/>
</dbReference>
<protein>
    <submittedName>
        <fullName evidence="7">GNAT family N-acetyltransferase</fullName>
    </submittedName>
</protein>
<dbReference type="PANTHER" id="PTHR36449">
    <property type="entry name" value="ACETYLTRANSFERASE-RELATED"/>
    <property type="match status" value="1"/>
</dbReference>
<dbReference type="EMBL" id="BAAAEN010000006">
    <property type="protein sequence ID" value="GAA0504607.1"/>
    <property type="molecule type" value="Genomic_DNA"/>
</dbReference>
<gene>
    <name evidence="7" type="ORF">GCM10009097_21910</name>
</gene>
<comment type="caution">
    <text evidence="7">The sequence shown here is derived from an EMBL/GenBank/DDBJ whole genome shotgun (WGS) entry which is preliminary data.</text>
</comment>